<organism evidence="1 2">
    <name type="scientific">Kwoniella europaea PYCC6329</name>
    <dbReference type="NCBI Taxonomy" id="1423913"/>
    <lineage>
        <taxon>Eukaryota</taxon>
        <taxon>Fungi</taxon>
        <taxon>Dikarya</taxon>
        <taxon>Basidiomycota</taxon>
        <taxon>Agaricomycotina</taxon>
        <taxon>Tremellomycetes</taxon>
        <taxon>Tremellales</taxon>
        <taxon>Cryptococcaceae</taxon>
        <taxon>Kwoniella</taxon>
    </lineage>
</organism>
<evidence type="ECO:0000313" key="2">
    <source>
        <dbReference type="Proteomes" id="UP001358614"/>
    </source>
</evidence>
<protein>
    <recommendedName>
        <fullName evidence="3">Amidase domain-containing protein</fullName>
    </recommendedName>
</protein>
<dbReference type="SUPFAM" id="SSF75304">
    <property type="entry name" value="Amidase signature (AS) enzymes"/>
    <property type="match status" value="1"/>
</dbReference>
<dbReference type="KEGG" id="ker:91099894"/>
<dbReference type="RefSeq" id="XP_066081013.1">
    <property type="nucleotide sequence ID" value="XM_066224916.1"/>
</dbReference>
<dbReference type="GeneID" id="91099894"/>
<gene>
    <name evidence="1" type="ORF">V865_001090</name>
</gene>
<sequence>MENAAGVSLNTSAFNRTGLPALSLPVGFLPSLVDGKTKLPVGKQIISKNYEEAEIYKVAHAWENNKDWHTCA</sequence>
<keyword evidence="2" id="KW-1185">Reference proteome</keyword>
<accession>A0AAX4K9B9</accession>
<name>A0AAX4K9B9_9TREE</name>
<dbReference type="AlphaFoldDB" id="A0AAX4K9B9"/>
<evidence type="ECO:0008006" key="3">
    <source>
        <dbReference type="Google" id="ProtNLM"/>
    </source>
</evidence>
<dbReference type="Proteomes" id="UP001358614">
    <property type="component" value="Chromosome 1"/>
</dbReference>
<evidence type="ECO:0000313" key="1">
    <source>
        <dbReference type="EMBL" id="WWD03046.1"/>
    </source>
</evidence>
<dbReference type="EMBL" id="CP144089">
    <property type="protein sequence ID" value="WWD03046.1"/>
    <property type="molecule type" value="Genomic_DNA"/>
</dbReference>
<reference evidence="1 2" key="1">
    <citation type="submission" date="2024-01" db="EMBL/GenBank/DDBJ databases">
        <title>Comparative genomics of Cryptococcus and Kwoniella reveals pathogenesis evolution and contrasting modes of karyotype evolution via chromosome fusion or intercentromeric recombination.</title>
        <authorList>
            <person name="Coelho M.A."/>
            <person name="David-Palma M."/>
            <person name="Shea T."/>
            <person name="Bowers K."/>
            <person name="McGinley-Smith S."/>
            <person name="Mohammad A.W."/>
            <person name="Gnirke A."/>
            <person name="Yurkov A.M."/>
            <person name="Nowrousian M."/>
            <person name="Sun S."/>
            <person name="Cuomo C.A."/>
            <person name="Heitman J."/>
        </authorList>
    </citation>
    <scope>NUCLEOTIDE SEQUENCE [LARGE SCALE GENOMIC DNA]</scope>
    <source>
        <strain evidence="1 2">PYCC6329</strain>
    </source>
</reference>
<dbReference type="Gene3D" id="3.90.1300.10">
    <property type="entry name" value="Amidase signature (AS) domain"/>
    <property type="match status" value="1"/>
</dbReference>
<dbReference type="InterPro" id="IPR036928">
    <property type="entry name" value="AS_sf"/>
</dbReference>
<proteinExistence type="predicted"/>